<keyword evidence="1" id="KW-0175">Coiled coil</keyword>
<feature type="region of interest" description="Disordered" evidence="2">
    <location>
        <begin position="1"/>
        <end position="22"/>
    </location>
</feature>
<organism evidence="3 5">
    <name type="scientific">Medicago truncatula</name>
    <name type="common">Barrel medic</name>
    <name type="synonym">Medicago tribuloides</name>
    <dbReference type="NCBI Taxonomy" id="3880"/>
    <lineage>
        <taxon>Eukaryota</taxon>
        <taxon>Viridiplantae</taxon>
        <taxon>Streptophyta</taxon>
        <taxon>Embryophyta</taxon>
        <taxon>Tracheophyta</taxon>
        <taxon>Spermatophyta</taxon>
        <taxon>Magnoliopsida</taxon>
        <taxon>eudicotyledons</taxon>
        <taxon>Gunneridae</taxon>
        <taxon>Pentapetalae</taxon>
        <taxon>rosids</taxon>
        <taxon>fabids</taxon>
        <taxon>Fabales</taxon>
        <taxon>Fabaceae</taxon>
        <taxon>Papilionoideae</taxon>
        <taxon>50 kb inversion clade</taxon>
        <taxon>NPAAA clade</taxon>
        <taxon>Hologalegina</taxon>
        <taxon>IRL clade</taxon>
        <taxon>Trifolieae</taxon>
        <taxon>Medicago</taxon>
    </lineage>
</organism>
<evidence type="ECO:0000313" key="4">
    <source>
        <dbReference type="EnsemblPlants" id="AET00702"/>
    </source>
</evidence>
<dbReference type="AlphaFoldDB" id="G7K4I6"/>
<feature type="compositionally biased region" description="Polar residues" evidence="2">
    <location>
        <begin position="346"/>
        <end position="365"/>
    </location>
</feature>
<reference evidence="4" key="3">
    <citation type="submission" date="2015-04" db="UniProtKB">
        <authorList>
            <consortium name="EnsemblPlants"/>
        </authorList>
    </citation>
    <scope>IDENTIFICATION</scope>
    <source>
        <strain evidence="4">cv. Jemalong A17</strain>
    </source>
</reference>
<dbReference type="OrthoDB" id="1423221at2759"/>
<reference evidence="3 5" key="2">
    <citation type="journal article" date="2014" name="BMC Genomics">
        <title>An improved genome release (version Mt4.0) for the model legume Medicago truncatula.</title>
        <authorList>
            <person name="Tang H."/>
            <person name="Krishnakumar V."/>
            <person name="Bidwell S."/>
            <person name="Rosen B."/>
            <person name="Chan A."/>
            <person name="Zhou S."/>
            <person name="Gentzbittel L."/>
            <person name="Childs K.L."/>
            <person name="Yandell M."/>
            <person name="Gundlach H."/>
            <person name="Mayer K.F."/>
            <person name="Schwartz D.C."/>
            <person name="Town C.D."/>
        </authorList>
    </citation>
    <scope>GENOME REANNOTATION</scope>
    <source>
        <strain evidence="4 5">cv. Jemalong A17</strain>
    </source>
</reference>
<evidence type="ECO:0000256" key="1">
    <source>
        <dbReference type="SAM" id="Coils"/>
    </source>
</evidence>
<reference evidence="3 5" key="1">
    <citation type="journal article" date="2011" name="Nature">
        <title>The Medicago genome provides insight into the evolution of rhizobial symbioses.</title>
        <authorList>
            <person name="Young N.D."/>
            <person name="Debelle F."/>
            <person name="Oldroyd G.E."/>
            <person name="Geurts R."/>
            <person name="Cannon S.B."/>
            <person name="Udvardi M.K."/>
            <person name="Benedito V.A."/>
            <person name="Mayer K.F."/>
            <person name="Gouzy J."/>
            <person name="Schoof H."/>
            <person name="Van de Peer Y."/>
            <person name="Proost S."/>
            <person name="Cook D.R."/>
            <person name="Meyers B.C."/>
            <person name="Spannagl M."/>
            <person name="Cheung F."/>
            <person name="De Mita S."/>
            <person name="Krishnakumar V."/>
            <person name="Gundlach H."/>
            <person name="Zhou S."/>
            <person name="Mudge J."/>
            <person name="Bharti A.K."/>
            <person name="Murray J.D."/>
            <person name="Naoumkina M.A."/>
            <person name="Rosen B."/>
            <person name="Silverstein K.A."/>
            <person name="Tang H."/>
            <person name="Rombauts S."/>
            <person name="Zhao P.X."/>
            <person name="Zhou P."/>
            <person name="Barbe V."/>
            <person name="Bardou P."/>
            <person name="Bechner M."/>
            <person name="Bellec A."/>
            <person name="Berger A."/>
            <person name="Berges H."/>
            <person name="Bidwell S."/>
            <person name="Bisseling T."/>
            <person name="Choisne N."/>
            <person name="Couloux A."/>
            <person name="Denny R."/>
            <person name="Deshpande S."/>
            <person name="Dai X."/>
            <person name="Doyle J.J."/>
            <person name="Dudez A.M."/>
            <person name="Farmer A.D."/>
            <person name="Fouteau S."/>
            <person name="Franken C."/>
            <person name="Gibelin C."/>
            <person name="Gish J."/>
            <person name="Goldstein S."/>
            <person name="Gonzalez A.J."/>
            <person name="Green P.J."/>
            <person name="Hallab A."/>
            <person name="Hartog M."/>
            <person name="Hua A."/>
            <person name="Humphray S.J."/>
            <person name="Jeong D.H."/>
            <person name="Jing Y."/>
            <person name="Jocker A."/>
            <person name="Kenton S.M."/>
            <person name="Kim D.J."/>
            <person name="Klee K."/>
            <person name="Lai H."/>
            <person name="Lang C."/>
            <person name="Lin S."/>
            <person name="Macmil S.L."/>
            <person name="Magdelenat G."/>
            <person name="Matthews L."/>
            <person name="McCorrison J."/>
            <person name="Monaghan E.L."/>
            <person name="Mun J.H."/>
            <person name="Najar F.Z."/>
            <person name="Nicholson C."/>
            <person name="Noirot C."/>
            <person name="O'Bleness M."/>
            <person name="Paule C.R."/>
            <person name="Poulain J."/>
            <person name="Prion F."/>
            <person name="Qin B."/>
            <person name="Qu C."/>
            <person name="Retzel E.F."/>
            <person name="Riddle C."/>
            <person name="Sallet E."/>
            <person name="Samain S."/>
            <person name="Samson N."/>
            <person name="Sanders I."/>
            <person name="Saurat O."/>
            <person name="Scarpelli C."/>
            <person name="Schiex T."/>
            <person name="Segurens B."/>
            <person name="Severin A.J."/>
            <person name="Sherrier D.J."/>
            <person name="Shi R."/>
            <person name="Sims S."/>
            <person name="Singer S.R."/>
            <person name="Sinharoy S."/>
            <person name="Sterck L."/>
            <person name="Viollet A."/>
            <person name="Wang B.B."/>
            <person name="Wang K."/>
            <person name="Wang M."/>
            <person name="Wang X."/>
            <person name="Warfsmann J."/>
            <person name="Weissenbach J."/>
            <person name="White D.D."/>
            <person name="White J.D."/>
            <person name="Wiley G.B."/>
            <person name="Wincker P."/>
            <person name="Xing Y."/>
            <person name="Yang L."/>
            <person name="Yao Z."/>
            <person name="Ying F."/>
            <person name="Zhai J."/>
            <person name="Zhou L."/>
            <person name="Zuber A."/>
            <person name="Denarie J."/>
            <person name="Dixon R.A."/>
            <person name="May G.D."/>
            <person name="Schwartz D.C."/>
            <person name="Rogers J."/>
            <person name="Quetier F."/>
            <person name="Town C.D."/>
            <person name="Roe B.A."/>
        </authorList>
    </citation>
    <scope>NUCLEOTIDE SEQUENCE [LARGE SCALE GENOMIC DNA]</scope>
    <source>
        <strain evidence="3">A17</strain>
        <strain evidence="4 5">cv. Jemalong A17</strain>
    </source>
</reference>
<dbReference type="OMA" id="SIHELVM"/>
<dbReference type="KEGG" id="mtr:11426820"/>
<dbReference type="HOGENOM" id="CLU_045610_0_0_1"/>
<evidence type="ECO:0000313" key="3">
    <source>
        <dbReference type="EMBL" id="AET00702.1"/>
    </source>
</evidence>
<dbReference type="EMBL" id="CM001221">
    <property type="protein sequence ID" value="AET00702.1"/>
    <property type="molecule type" value="Genomic_DNA"/>
</dbReference>
<dbReference type="PaxDb" id="3880-AET00702"/>
<protein>
    <submittedName>
        <fullName evidence="3 4">Uncharacterized protein</fullName>
    </submittedName>
</protein>
<feature type="region of interest" description="Disordered" evidence="2">
    <location>
        <begin position="345"/>
        <end position="365"/>
    </location>
</feature>
<gene>
    <name evidence="4" type="primary">11426820</name>
    <name evidence="3" type="ordered locus">MTR_5g094960</name>
</gene>
<keyword evidence="5" id="KW-1185">Reference proteome</keyword>
<feature type="coiled-coil region" evidence="1">
    <location>
        <begin position="111"/>
        <end position="197"/>
    </location>
</feature>
<name>G7K4I6_MEDTR</name>
<accession>G7K4I6</accession>
<dbReference type="Proteomes" id="UP000002051">
    <property type="component" value="Chromosome 5"/>
</dbReference>
<proteinExistence type="predicted"/>
<dbReference type="EnsemblPlants" id="AET00702">
    <property type="protein sequence ID" value="AET00702"/>
    <property type="gene ID" value="MTR_5g094960"/>
</dbReference>
<evidence type="ECO:0000256" key="2">
    <source>
        <dbReference type="SAM" id="MobiDB-lite"/>
    </source>
</evidence>
<sequence length="474" mass="53161">MNIQPKVEPGSPPGFHSTNPNDFEKKSIHELVMVLRGTCQLEIFDSVEAVLENRYMRLREELQLEKLSRLYAESEFKKREEICEKGKKVQESYEALLKEVKVNGLANSDTIEELSRKKIDLEVEVEKLKEKCFDGSNEIYVLRRKNGELESEILELRKLNEKRMGDNNELGVLRKMIGKLEHEVSELRKSKKKWLDDGNAFDALRNKVRVLEGDKNALAGVEVKNGELKEIVKKYKETISRLGKEKSKLADEKRKIEILLGSMYKKFKGLLGRLSGLEDDTKLLKSVGASGGGSNEGKSHVDPMAANIEDRDEEDFLDDELENDTVEEAAPLQTNEDANHTLGVAASTQPQSKGNKDVQGSSSASGRVKLDKNIEVIYLDDDDVGSMSRGVHEKKAFFGFAAKNEVPSPSVATQQKSKFPNAVDTVKRKFSLSDIEISSASSSSSDDSSFLDDLTIRSVVSLERRKKSRQTEQA</sequence>
<evidence type="ECO:0000313" key="5">
    <source>
        <dbReference type="Proteomes" id="UP000002051"/>
    </source>
</evidence>